<name>A0ABV5SZJ1_9MICO</name>
<reference evidence="16 17" key="1">
    <citation type="submission" date="2024-09" db="EMBL/GenBank/DDBJ databases">
        <authorList>
            <person name="Sun Q."/>
            <person name="Mori K."/>
        </authorList>
    </citation>
    <scope>NUCLEOTIDE SEQUENCE [LARGE SCALE GENOMIC DNA]</scope>
    <source>
        <strain evidence="16 17">JCM 1342</strain>
    </source>
</reference>
<evidence type="ECO:0000256" key="5">
    <source>
        <dbReference type="ARBA" id="ARBA00022723"/>
    </source>
</evidence>
<comment type="similarity">
    <text evidence="3 13">Belongs to the D-alanine--D-alanine ligase family.</text>
</comment>
<sequence length="316" mass="32738">MSRLRIAVIGGGANSEHDVSVASAASVTAALDPSRYEVLCLTIGRDGVWWDAAGSAVGLGEVVSLLQGCAVVFPAVHGPRGEDGTLAALLDLAGVPYVGSGVRAGALGMDKWTTKLVAEAVGVRTAPGLLVTHTRSIPTDIALPVVVKPVAAGSSHGVTRVDRQDRLPDAIGAALALDDRALVESYISGREIDIAVLACADGRRIVSAPLEIVVADGLFDTARKYDGTADFRVPARLTPDEQTLLEQAALAIFDALGCAGAARIDFFLTDAGLVLNEVNTMPGMTAQSQVPRMFAARGLTYPELLDELVRAAMTAA</sequence>
<keyword evidence="5" id="KW-0479">Metal-binding</keyword>
<keyword evidence="9 13" id="KW-0133">Cell shape</keyword>
<dbReference type="HAMAP" id="MF_00047">
    <property type="entry name" value="Dala_Dala_lig"/>
    <property type="match status" value="1"/>
</dbReference>
<dbReference type="SUPFAM" id="SSF56059">
    <property type="entry name" value="Glutathione synthetase ATP-binding domain-like"/>
    <property type="match status" value="1"/>
</dbReference>
<evidence type="ECO:0000256" key="11">
    <source>
        <dbReference type="ARBA" id="ARBA00023211"/>
    </source>
</evidence>
<evidence type="ECO:0000256" key="9">
    <source>
        <dbReference type="ARBA" id="ARBA00022960"/>
    </source>
</evidence>
<dbReference type="PANTHER" id="PTHR23132">
    <property type="entry name" value="D-ALANINE--D-ALANINE LIGASE"/>
    <property type="match status" value="1"/>
</dbReference>
<dbReference type="SUPFAM" id="SSF52440">
    <property type="entry name" value="PreATP-grasp domain"/>
    <property type="match status" value="1"/>
</dbReference>
<evidence type="ECO:0000313" key="16">
    <source>
        <dbReference type="EMBL" id="MFB9645557.1"/>
    </source>
</evidence>
<dbReference type="Pfam" id="PF07478">
    <property type="entry name" value="Dala_Dala_lig_C"/>
    <property type="match status" value="1"/>
</dbReference>
<dbReference type="Gene3D" id="3.30.1490.20">
    <property type="entry name" value="ATP-grasp fold, A domain"/>
    <property type="match status" value="1"/>
</dbReference>
<dbReference type="EMBL" id="JBHMBE010000002">
    <property type="protein sequence ID" value="MFB9645557.1"/>
    <property type="molecule type" value="Genomic_DNA"/>
</dbReference>
<dbReference type="Gene3D" id="3.40.50.20">
    <property type="match status" value="1"/>
</dbReference>
<dbReference type="InterPro" id="IPR011095">
    <property type="entry name" value="Dala_Dala_lig_C"/>
</dbReference>
<comment type="function">
    <text evidence="13">Cell wall formation.</text>
</comment>
<dbReference type="NCBIfam" id="TIGR01205">
    <property type="entry name" value="D_ala_D_alaTIGR"/>
    <property type="match status" value="1"/>
</dbReference>
<evidence type="ECO:0000256" key="4">
    <source>
        <dbReference type="ARBA" id="ARBA00022598"/>
    </source>
</evidence>
<feature type="domain" description="ATP-grasp" evidence="15">
    <location>
        <begin position="115"/>
        <end position="310"/>
    </location>
</feature>
<dbReference type="InterPro" id="IPR011127">
    <property type="entry name" value="Dala_Dala_lig_N"/>
</dbReference>
<protein>
    <recommendedName>
        <fullName evidence="13">D-alanine--D-alanine ligase</fullName>
        <ecNumber evidence="13">6.3.2.4</ecNumber>
    </recommendedName>
    <alternativeName>
        <fullName evidence="13">D-Ala-D-Ala ligase</fullName>
    </alternativeName>
    <alternativeName>
        <fullName evidence="13">D-alanylalanine synthetase</fullName>
    </alternativeName>
</protein>
<comment type="pathway">
    <text evidence="13">Cell wall biogenesis; peptidoglycan biosynthesis.</text>
</comment>
<evidence type="ECO:0000256" key="2">
    <source>
        <dbReference type="ARBA" id="ARBA00001946"/>
    </source>
</evidence>
<keyword evidence="10 13" id="KW-0573">Peptidoglycan synthesis</keyword>
<dbReference type="PROSITE" id="PS50975">
    <property type="entry name" value="ATP_GRASP"/>
    <property type="match status" value="1"/>
</dbReference>
<evidence type="ECO:0000256" key="3">
    <source>
        <dbReference type="ARBA" id="ARBA00010871"/>
    </source>
</evidence>
<proteinExistence type="inferred from homology"/>
<evidence type="ECO:0000256" key="6">
    <source>
        <dbReference type="ARBA" id="ARBA00022741"/>
    </source>
</evidence>
<keyword evidence="4 13" id="KW-0436">Ligase</keyword>
<evidence type="ECO:0000259" key="15">
    <source>
        <dbReference type="PROSITE" id="PS50975"/>
    </source>
</evidence>
<dbReference type="InterPro" id="IPR013815">
    <property type="entry name" value="ATP_grasp_subdomain_1"/>
</dbReference>
<dbReference type="Gene3D" id="3.30.470.20">
    <property type="entry name" value="ATP-grasp fold, B domain"/>
    <property type="match status" value="1"/>
</dbReference>
<dbReference type="InterPro" id="IPR000291">
    <property type="entry name" value="D-Ala_lig_Van_CS"/>
</dbReference>
<dbReference type="PROSITE" id="PS00843">
    <property type="entry name" value="DALA_DALA_LIGASE_1"/>
    <property type="match status" value="1"/>
</dbReference>
<dbReference type="InterPro" id="IPR016185">
    <property type="entry name" value="PreATP-grasp_dom_sf"/>
</dbReference>
<comment type="cofactor">
    <cofactor evidence="1">
        <name>Mn(2+)</name>
        <dbReference type="ChEBI" id="CHEBI:29035"/>
    </cofactor>
</comment>
<evidence type="ECO:0000256" key="14">
    <source>
        <dbReference type="PROSITE-ProRule" id="PRU00409"/>
    </source>
</evidence>
<evidence type="ECO:0000256" key="10">
    <source>
        <dbReference type="ARBA" id="ARBA00022984"/>
    </source>
</evidence>
<dbReference type="PANTHER" id="PTHR23132:SF25">
    <property type="entry name" value="D-ALANINE--D-ALANINE LIGASE A"/>
    <property type="match status" value="1"/>
</dbReference>
<keyword evidence="12 13" id="KW-0961">Cell wall biogenesis/degradation</keyword>
<accession>A0ABV5SZJ1</accession>
<evidence type="ECO:0000313" key="17">
    <source>
        <dbReference type="Proteomes" id="UP001589611"/>
    </source>
</evidence>
<organism evidence="16 17">
    <name type="scientific">Microbacterium terregens</name>
    <dbReference type="NCBI Taxonomy" id="69363"/>
    <lineage>
        <taxon>Bacteria</taxon>
        <taxon>Bacillati</taxon>
        <taxon>Actinomycetota</taxon>
        <taxon>Actinomycetes</taxon>
        <taxon>Micrococcales</taxon>
        <taxon>Microbacteriaceae</taxon>
        <taxon>Microbacterium</taxon>
    </lineage>
</organism>
<dbReference type="Pfam" id="PF01820">
    <property type="entry name" value="Dala_Dala_lig_N"/>
    <property type="match status" value="2"/>
</dbReference>
<dbReference type="Proteomes" id="UP001589611">
    <property type="component" value="Unassembled WGS sequence"/>
</dbReference>
<keyword evidence="17" id="KW-1185">Reference proteome</keyword>
<keyword evidence="13" id="KW-0963">Cytoplasm</keyword>
<gene>
    <name evidence="13" type="primary">ddl</name>
    <name evidence="16" type="ORF">ACFFPJ_07085</name>
</gene>
<keyword evidence="6 14" id="KW-0547">Nucleotide-binding</keyword>
<evidence type="ECO:0000256" key="1">
    <source>
        <dbReference type="ARBA" id="ARBA00001936"/>
    </source>
</evidence>
<comment type="catalytic activity">
    <reaction evidence="13">
        <text>2 D-alanine + ATP = D-alanyl-D-alanine + ADP + phosphate + H(+)</text>
        <dbReference type="Rhea" id="RHEA:11224"/>
        <dbReference type="ChEBI" id="CHEBI:15378"/>
        <dbReference type="ChEBI" id="CHEBI:30616"/>
        <dbReference type="ChEBI" id="CHEBI:43474"/>
        <dbReference type="ChEBI" id="CHEBI:57416"/>
        <dbReference type="ChEBI" id="CHEBI:57822"/>
        <dbReference type="ChEBI" id="CHEBI:456216"/>
        <dbReference type="EC" id="6.3.2.4"/>
    </reaction>
</comment>
<dbReference type="PROSITE" id="PS00844">
    <property type="entry name" value="DALA_DALA_LIGASE_2"/>
    <property type="match status" value="1"/>
</dbReference>
<evidence type="ECO:0000256" key="12">
    <source>
        <dbReference type="ARBA" id="ARBA00023316"/>
    </source>
</evidence>
<comment type="caution">
    <text evidence="16">The sequence shown here is derived from an EMBL/GenBank/DDBJ whole genome shotgun (WGS) entry which is preliminary data.</text>
</comment>
<dbReference type="InterPro" id="IPR005905">
    <property type="entry name" value="D_ala_D_ala"/>
</dbReference>
<comment type="cofactor">
    <cofactor evidence="2">
        <name>Mg(2+)</name>
        <dbReference type="ChEBI" id="CHEBI:18420"/>
    </cofactor>
</comment>
<evidence type="ECO:0000256" key="7">
    <source>
        <dbReference type="ARBA" id="ARBA00022840"/>
    </source>
</evidence>
<dbReference type="EC" id="6.3.2.4" evidence="13"/>
<comment type="subcellular location">
    <subcellularLocation>
        <location evidence="13">Cytoplasm</location>
    </subcellularLocation>
</comment>
<evidence type="ECO:0000256" key="13">
    <source>
        <dbReference type="HAMAP-Rule" id="MF_00047"/>
    </source>
</evidence>
<keyword evidence="11" id="KW-0464">Manganese</keyword>
<dbReference type="RefSeq" id="WP_344714716.1">
    <property type="nucleotide sequence ID" value="NZ_BAAAWH010000001.1"/>
</dbReference>
<dbReference type="GO" id="GO:0008716">
    <property type="term" value="F:D-alanine-D-alanine ligase activity"/>
    <property type="evidence" value="ECO:0007669"/>
    <property type="project" value="UniProtKB-EC"/>
</dbReference>
<evidence type="ECO:0000256" key="8">
    <source>
        <dbReference type="ARBA" id="ARBA00022842"/>
    </source>
</evidence>
<dbReference type="PIRSF" id="PIRSF039102">
    <property type="entry name" value="Ddl/VanB"/>
    <property type="match status" value="1"/>
</dbReference>
<keyword evidence="7 14" id="KW-0067">ATP-binding</keyword>
<keyword evidence="8" id="KW-0460">Magnesium</keyword>
<dbReference type="InterPro" id="IPR011761">
    <property type="entry name" value="ATP-grasp"/>
</dbReference>